<organism evidence="1 2">
    <name type="scientific">Deinococcus malanensis</name>
    <dbReference type="NCBI Taxonomy" id="1706855"/>
    <lineage>
        <taxon>Bacteria</taxon>
        <taxon>Thermotogati</taxon>
        <taxon>Deinococcota</taxon>
        <taxon>Deinococci</taxon>
        <taxon>Deinococcales</taxon>
        <taxon>Deinococcaceae</taxon>
        <taxon>Deinococcus</taxon>
    </lineage>
</organism>
<sequence>MTSLLLLVGCAPDPAPPSVFDAGVRELREHYHGYSAVPLEPVVMRARAALKAQCAASPCTPLNDYEALRSITDALQDSHNWVYTPTQIEQMGKLLKASQSPLLSYGVVALSTGSR</sequence>
<accession>A0ABQ2EY81</accession>
<keyword evidence="2" id="KW-1185">Reference proteome</keyword>
<evidence type="ECO:0000313" key="2">
    <source>
        <dbReference type="Proteomes" id="UP000647587"/>
    </source>
</evidence>
<reference evidence="2" key="1">
    <citation type="journal article" date="2019" name="Int. J. Syst. Evol. Microbiol.">
        <title>The Global Catalogue of Microorganisms (GCM) 10K type strain sequencing project: providing services to taxonomists for standard genome sequencing and annotation.</title>
        <authorList>
            <consortium name="The Broad Institute Genomics Platform"/>
            <consortium name="The Broad Institute Genome Sequencing Center for Infectious Disease"/>
            <person name="Wu L."/>
            <person name="Ma J."/>
        </authorList>
    </citation>
    <scope>NUCLEOTIDE SEQUENCE [LARGE SCALE GENOMIC DNA]</scope>
    <source>
        <strain evidence="2">JCM 30331</strain>
    </source>
</reference>
<dbReference type="RefSeq" id="WP_189008046.1">
    <property type="nucleotide sequence ID" value="NZ_BMPP01000008.1"/>
</dbReference>
<evidence type="ECO:0000313" key="1">
    <source>
        <dbReference type="EMBL" id="GGK27250.1"/>
    </source>
</evidence>
<name>A0ABQ2EY81_9DEIO</name>
<gene>
    <name evidence="1" type="ORF">GCM10008955_21300</name>
</gene>
<dbReference type="Proteomes" id="UP000647587">
    <property type="component" value="Unassembled WGS sequence"/>
</dbReference>
<dbReference type="EMBL" id="BMPP01000008">
    <property type="protein sequence ID" value="GGK27250.1"/>
    <property type="molecule type" value="Genomic_DNA"/>
</dbReference>
<proteinExistence type="predicted"/>
<protein>
    <submittedName>
        <fullName evidence="1">Uncharacterized protein</fullName>
    </submittedName>
</protein>
<comment type="caution">
    <text evidence="1">The sequence shown here is derived from an EMBL/GenBank/DDBJ whole genome shotgun (WGS) entry which is preliminary data.</text>
</comment>